<dbReference type="GO" id="GO:0017025">
    <property type="term" value="F:TBP-class protein binding"/>
    <property type="evidence" value="ECO:0007669"/>
    <property type="project" value="TreeGrafter"/>
</dbReference>
<dbReference type="GO" id="GO:0070860">
    <property type="term" value="C:RNA polymerase I core factor complex"/>
    <property type="evidence" value="ECO:0007669"/>
    <property type="project" value="TreeGrafter"/>
</dbReference>
<dbReference type="AlphaFoldDB" id="A0A6G1KNU6"/>
<evidence type="ECO:0000313" key="4">
    <source>
        <dbReference type="Proteomes" id="UP000799428"/>
    </source>
</evidence>
<feature type="compositionally biased region" description="Acidic residues" evidence="1">
    <location>
        <begin position="128"/>
        <end position="169"/>
    </location>
</feature>
<name>A0A6G1KNU6_9PLEO</name>
<accession>A0A6G1KNU6</accession>
<feature type="compositionally biased region" description="Basic and acidic residues" evidence="1">
    <location>
        <begin position="78"/>
        <end position="91"/>
    </location>
</feature>
<feature type="region of interest" description="Disordered" evidence="1">
    <location>
        <begin position="304"/>
        <end position="339"/>
    </location>
</feature>
<proteinExistence type="predicted"/>
<feature type="region of interest" description="Disordered" evidence="1">
    <location>
        <begin position="550"/>
        <end position="588"/>
    </location>
</feature>
<gene>
    <name evidence="3" type="ORF">K504DRAFT_462641</name>
</gene>
<sequence>MSGLQNFVKRSKSGDGQNSQNGQPSGVTRAQIGANLKVERKKTILSHTDQQQSTATLRQNAGPIVPQMVRQPPPEQQPSRRQDRSQPKGDNYDTDAESLDTTVQLSVVQVEDSQKRHEQYAQVIDHIDADDDEEGSDHENSDGEDSYDDEDEGDGYEDHEEDFDSEIPEEVQMRQLDMLNMSPKSHQKYLAGITSLAKSERTRNMFDGVESYPSTTSGPPSNFPQAYGQNQDASSDFDGQLVSPSPQLSAVNSQQYHQNFEQPARHSQAALATRPPMPNHANTVQKAAIIRTEQRADTNNPFHGGGGAAHHLPGLALLPGSKTLPSSHAEAPTASRYHPPVQVNARQVRTQPAHAHQQGNGQVLNSVHLQKTREIQQPAHAKPNQSTGKELARRENVFNSRPHRHPAGEPTDLLRPAEKPLVRQQSAKEVHSYRQESVEDYDRPGLFDMDFNQLKNEDFDTDPRPDNPVLSEDMLDKPLADRLVFVNQSFNAEDKGKFFSSLPTREWEDAGDWFLDQFSSIINRTKLARQQKRKLAEGFEAEVEQRYDEVSKKQRLLESAKGKMKTQGQGLMPKSPRASKSPMPQKRK</sequence>
<feature type="region of interest" description="Disordered" evidence="1">
    <location>
        <begin position="398"/>
        <end position="417"/>
    </location>
</feature>
<protein>
    <recommendedName>
        <fullName evidence="2">Extracellular mutant protein 11 C-terminal domain-containing protein</fullName>
    </recommendedName>
</protein>
<feature type="compositionally biased region" description="Polar residues" evidence="1">
    <location>
        <begin position="45"/>
        <end position="59"/>
    </location>
</feature>
<dbReference type="InterPro" id="IPR029178">
    <property type="entry name" value="Ecm11_C"/>
</dbReference>
<dbReference type="GO" id="GO:0001164">
    <property type="term" value="F:RNA polymerase I core promoter sequence-specific DNA binding"/>
    <property type="evidence" value="ECO:0007669"/>
    <property type="project" value="TreeGrafter"/>
</dbReference>
<evidence type="ECO:0000256" key="1">
    <source>
        <dbReference type="SAM" id="MobiDB-lite"/>
    </source>
</evidence>
<feature type="domain" description="Extracellular mutant protein 11 C-terminal" evidence="2">
    <location>
        <begin position="440"/>
        <end position="572"/>
    </location>
</feature>
<reference evidence="3" key="1">
    <citation type="journal article" date="2020" name="Stud. Mycol.">
        <title>101 Dothideomycetes genomes: a test case for predicting lifestyles and emergence of pathogens.</title>
        <authorList>
            <person name="Haridas S."/>
            <person name="Albert R."/>
            <person name="Binder M."/>
            <person name="Bloem J."/>
            <person name="Labutti K."/>
            <person name="Salamov A."/>
            <person name="Andreopoulos B."/>
            <person name="Baker S."/>
            <person name="Barry K."/>
            <person name="Bills G."/>
            <person name="Bluhm B."/>
            <person name="Cannon C."/>
            <person name="Castanera R."/>
            <person name="Culley D."/>
            <person name="Daum C."/>
            <person name="Ezra D."/>
            <person name="Gonzalez J."/>
            <person name="Henrissat B."/>
            <person name="Kuo A."/>
            <person name="Liang C."/>
            <person name="Lipzen A."/>
            <person name="Lutzoni F."/>
            <person name="Magnuson J."/>
            <person name="Mondo S."/>
            <person name="Nolan M."/>
            <person name="Ohm R."/>
            <person name="Pangilinan J."/>
            <person name="Park H.-J."/>
            <person name="Ramirez L."/>
            <person name="Alfaro M."/>
            <person name="Sun H."/>
            <person name="Tritt A."/>
            <person name="Yoshinaga Y."/>
            <person name="Zwiers L.-H."/>
            <person name="Turgeon B."/>
            <person name="Goodwin S."/>
            <person name="Spatafora J."/>
            <person name="Crous P."/>
            <person name="Grigoriev I."/>
        </authorList>
    </citation>
    <scope>NUCLEOTIDE SEQUENCE</scope>
    <source>
        <strain evidence="3">CBS 279.74</strain>
    </source>
</reference>
<dbReference type="PANTHER" id="PTHR28244">
    <property type="entry name" value="RNA POLYMERASE I-SPECIFIC TRANSCRIPTION INITIATION FACTOR RRN11"/>
    <property type="match status" value="1"/>
</dbReference>
<organism evidence="3 4">
    <name type="scientific">Pleomassaria siparia CBS 279.74</name>
    <dbReference type="NCBI Taxonomy" id="1314801"/>
    <lineage>
        <taxon>Eukaryota</taxon>
        <taxon>Fungi</taxon>
        <taxon>Dikarya</taxon>
        <taxon>Ascomycota</taxon>
        <taxon>Pezizomycotina</taxon>
        <taxon>Dothideomycetes</taxon>
        <taxon>Pleosporomycetidae</taxon>
        <taxon>Pleosporales</taxon>
        <taxon>Pleomassariaceae</taxon>
        <taxon>Pleomassaria</taxon>
    </lineage>
</organism>
<feature type="compositionally biased region" description="Low complexity" evidence="1">
    <location>
        <begin position="309"/>
        <end position="320"/>
    </location>
</feature>
<keyword evidence="4" id="KW-1185">Reference proteome</keyword>
<dbReference type="OrthoDB" id="5346740at2759"/>
<dbReference type="Proteomes" id="UP000799428">
    <property type="component" value="Unassembled WGS sequence"/>
</dbReference>
<feature type="region of interest" description="Disordered" evidence="1">
    <location>
        <begin position="1"/>
        <end position="170"/>
    </location>
</feature>
<dbReference type="PANTHER" id="PTHR28244:SF1">
    <property type="entry name" value="RNA POLYMERASE I-SPECIFIC TRANSCRIPTION INITIATION FACTOR RRN11"/>
    <property type="match status" value="1"/>
</dbReference>
<evidence type="ECO:0000313" key="3">
    <source>
        <dbReference type="EMBL" id="KAF2714215.1"/>
    </source>
</evidence>
<feature type="compositionally biased region" description="Polar residues" evidence="1">
    <location>
        <begin position="14"/>
        <end position="28"/>
    </location>
</feature>
<evidence type="ECO:0000259" key="2">
    <source>
        <dbReference type="Pfam" id="PF15463"/>
    </source>
</evidence>
<dbReference type="EMBL" id="MU005765">
    <property type="protein sequence ID" value="KAF2714215.1"/>
    <property type="molecule type" value="Genomic_DNA"/>
</dbReference>
<dbReference type="GO" id="GO:0042790">
    <property type="term" value="P:nucleolar large rRNA transcription by RNA polymerase I"/>
    <property type="evidence" value="ECO:0007669"/>
    <property type="project" value="TreeGrafter"/>
</dbReference>
<dbReference type="Pfam" id="PF15463">
    <property type="entry name" value="ECM11"/>
    <property type="match status" value="1"/>
</dbReference>
<feature type="compositionally biased region" description="Basic and acidic residues" evidence="1">
    <location>
        <begin position="550"/>
        <end position="561"/>
    </location>
</feature>
<dbReference type="InterPro" id="IPR053029">
    <property type="entry name" value="RNA_pol_I-specific_init_factor"/>
</dbReference>